<dbReference type="NCBIfam" id="NF001684">
    <property type="entry name" value="PRK00443.1-4"/>
    <property type="match status" value="1"/>
</dbReference>
<dbReference type="InterPro" id="IPR018321">
    <property type="entry name" value="Glucosamine6P_isomerase_CS"/>
</dbReference>
<feature type="site" description="Part of the allosteric site" evidence="4">
    <location>
        <position position="153"/>
    </location>
</feature>
<reference evidence="6 7" key="1">
    <citation type="submission" date="2019-02" db="EMBL/GenBank/DDBJ databases">
        <authorList>
            <person name="Sun L."/>
            <person name="Pan D."/>
            <person name="Wu X."/>
        </authorList>
    </citation>
    <scope>NUCLEOTIDE SEQUENCE [LARGE SCALE GENOMIC DNA]</scope>
    <source>
        <strain evidence="6 7">JW-1</strain>
    </source>
</reference>
<feature type="active site" description="Proton acceptor; for ring-opening step" evidence="4">
    <location>
        <position position="138"/>
    </location>
</feature>
<dbReference type="GO" id="GO:0006046">
    <property type="term" value="P:N-acetylglucosamine catabolic process"/>
    <property type="evidence" value="ECO:0007669"/>
    <property type="project" value="UniProtKB-UniRule"/>
</dbReference>
<organism evidence="6 7">
    <name type="scientific">Leucobacter triazinivorans</name>
    <dbReference type="NCBI Taxonomy" id="1784719"/>
    <lineage>
        <taxon>Bacteria</taxon>
        <taxon>Bacillati</taxon>
        <taxon>Actinomycetota</taxon>
        <taxon>Actinomycetes</taxon>
        <taxon>Micrococcales</taxon>
        <taxon>Microbacteriaceae</taxon>
        <taxon>Leucobacter</taxon>
    </lineage>
</organism>
<evidence type="ECO:0000313" key="7">
    <source>
        <dbReference type="Proteomes" id="UP000289260"/>
    </source>
</evidence>
<dbReference type="NCBIfam" id="TIGR00502">
    <property type="entry name" value="nagB"/>
    <property type="match status" value="1"/>
</dbReference>
<gene>
    <name evidence="4 6" type="primary">nagB</name>
    <name evidence="6" type="ORF">EVS81_07120</name>
</gene>
<dbReference type="EC" id="3.5.99.6" evidence="4"/>
<comment type="catalytic activity">
    <reaction evidence="1 4">
        <text>alpha-D-glucosamine 6-phosphate + H2O = beta-D-fructose 6-phosphate + NH4(+)</text>
        <dbReference type="Rhea" id="RHEA:12172"/>
        <dbReference type="ChEBI" id="CHEBI:15377"/>
        <dbReference type="ChEBI" id="CHEBI:28938"/>
        <dbReference type="ChEBI" id="CHEBI:57634"/>
        <dbReference type="ChEBI" id="CHEBI:75989"/>
        <dbReference type="EC" id="3.5.99.6"/>
    </reaction>
</comment>
<dbReference type="UniPathway" id="UPA00629">
    <property type="reaction ID" value="UER00684"/>
</dbReference>
<dbReference type="CDD" id="cd01399">
    <property type="entry name" value="GlcN6P_deaminase"/>
    <property type="match status" value="1"/>
</dbReference>
<feature type="site" description="Part of the allosteric site" evidence="4">
    <location>
        <position position="156"/>
    </location>
</feature>
<dbReference type="GO" id="GO:0006043">
    <property type="term" value="P:glucosamine catabolic process"/>
    <property type="evidence" value="ECO:0007669"/>
    <property type="project" value="TreeGrafter"/>
</dbReference>
<keyword evidence="2 4" id="KW-0378">Hydrolase</keyword>
<dbReference type="EMBL" id="CP035806">
    <property type="protein sequence ID" value="QBE48629.1"/>
    <property type="molecule type" value="Genomic_DNA"/>
</dbReference>
<dbReference type="AlphaFoldDB" id="A0A4V0Z1J5"/>
<evidence type="ECO:0000259" key="5">
    <source>
        <dbReference type="Pfam" id="PF01182"/>
    </source>
</evidence>
<evidence type="ECO:0000256" key="4">
    <source>
        <dbReference type="HAMAP-Rule" id="MF_01241"/>
    </source>
</evidence>
<keyword evidence="4" id="KW-0021">Allosteric enzyme</keyword>
<dbReference type="GO" id="GO:0019262">
    <property type="term" value="P:N-acetylneuraminate catabolic process"/>
    <property type="evidence" value="ECO:0007669"/>
    <property type="project" value="UniProtKB-UniRule"/>
</dbReference>
<protein>
    <recommendedName>
        <fullName evidence="4">Glucosamine-6-phosphate deaminase</fullName>
        <ecNumber evidence="4">3.5.99.6</ecNumber>
    </recommendedName>
    <alternativeName>
        <fullName evidence="4">GlcN6P deaminase</fullName>
        <shortName evidence="4">GNPDA</shortName>
    </alternativeName>
    <alternativeName>
        <fullName evidence="4">Glucosamine-6-phosphate isomerase</fullName>
    </alternativeName>
</protein>
<dbReference type="PANTHER" id="PTHR11280:SF5">
    <property type="entry name" value="GLUCOSAMINE-6-PHOSPHATE ISOMERASE"/>
    <property type="match status" value="1"/>
</dbReference>
<dbReference type="Pfam" id="PF01182">
    <property type="entry name" value="Glucosamine_iso"/>
    <property type="match status" value="1"/>
</dbReference>
<evidence type="ECO:0000256" key="3">
    <source>
        <dbReference type="ARBA" id="ARBA00023277"/>
    </source>
</evidence>
<dbReference type="HAMAP" id="MF_01241">
    <property type="entry name" value="GlcN6P_deamin"/>
    <property type="match status" value="1"/>
</dbReference>
<keyword evidence="7" id="KW-1185">Reference proteome</keyword>
<name>A0A4V0Z1J5_9MICO</name>
<comment type="caution">
    <text evidence="4">Lacks conserved residue(s) required for the propagation of feature annotation.</text>
</comment>
<comment type="function">
    <text evidence="4">Catalyzes the reversible isomerization-deamination of glucosamine 6-phosphate (GlcN6P) to form fructose 6-phosphate (Fru6P) and ammonium ion.</text>
</comment>
<dbReference type="GO" id="GO:0005975">
    <property type="term" value="P:carbohydrate metabolic process"/>
    <property type="evidence" value="ECO:0007669"/>
    <property type="project" value="InterPro"/>
</dbReference>
<keyword evidence="3 4" id="KW-0119">Carbohydrate metabolism</keyword>
<dbReference type="InterPro" id="IPR006148">
    <property type="entry name" value="Glc/Gal-6P_isomerase"/>
</dbReference>
<dbReference type="Proteomes" id="UP000289260">
    <property type="component" value="Chromosome"/>
</dbReference>
<dbReference type="GO" id="GO:0005737">
    <property type="term" value="C:cytoplasm"/>
    <property type="evidence" value="ECO:0007669"/>
    <property type="project" value="TreeGrafter"/>
</dbReference>
<feature type="site" description="Part of the allosteric site" evidence="4">
    <location>
        <position position="155"/>
    </location>
</feature>
<feature type="active site" description="Proton acceptor; for enolization step" evidence="4">
    <location>
        <position position="67"/>
    </location>
</feature>
<evidence type="ECO:0000256" key="2">
    <source>
        <dbReference type="ARBA" id="ARBA00022801"/>
    </source>
</evidence>
<proteinExistence type="inferred from homology"/>
<comment type="similarity">
    <text evidence="4">Belongs to the glucosamine/galactosamine-6-phosphate isomerase family. NagB subfamily.</text>
</comment>
<comment type="activity regulation">
    <text evidence="4">Allosterically activated by N-acetylglucosamine 6-phosphate (GlcNAc6P).</text>
</comment>
<dbReference type="KEGG" id="ltr:EVS81_07120"/>
<dbReference type="FunFam" id="3.40.50.1360:FF:000003">
    <property type="entry name" value="Glucosamine-6-phosphate deaminase"/>
    <property type="match status" value="1"/>
</dbReference>
<dbReference type="PANTHER" id="PTHR11280">
    <property type="entry name" value="GLUCOSAMINE-6-PHOSPHATE ISOMERASE"/>
    <property type="match status" value="1"/>
</dbReference>
<dbReference type="RefSeq" id="WP_130109764.1">
    <property type="nucleotide sequence ID" value="NZ_CP035806.1"/>
</dbReference>
<dbReference type="PROSITE" id="PS01161">
    <property type="entry name" value="GLC_GALNAC_ISOMERASE"/>
    <property type="match status" value="1"/>
</dbReference>
<comment type="pathway">
    <text evidence="4">Amino-sugar metabolism; N-acetylneuraminate degradation; D-fructose 6-phosphate from N-acetylneuraminate: step 5/5.</text>
</comment>
<dbReference type="InterPro" id="IPR004547">
    <property type="entry name" value="Glucosamine6P_isomerase"/>
</dbReference>
<feature type="site" description="Part of the allosteric site" evidence="4">
    <location>
        <position position="146"/>
    </location>
</feature>
<feature type="active site" description="For ring-opening step" evidence="4">
    <location>
        <position position="136"/>
    </location>
</feature>
<dbReference type="SUPFAM" id="SSF100950">
    <property type="entry name" value="NagB/RpiA/CoA transferase-like"/>
    <property type="match status" value="1"/>
</dbReference>
<evidence type="ECO:0000256" key="1">
    <source>
        <dbReference type="ARBA" id="ARBA00000644"/>
    </source>
</evidence>
<sequence length="261" mass="27410">MDVVIVSDAAAVAEHAAERIADVVRTRPGAVLGVATGSSPLGSYAALAERVRSGSLDLGGVSAFALDEYVGLDPGHSESYRSVIRRTVTKPLGLDPERVHVPDGVAADLEAACADYERSIVEAGGIDLQLLGIGANGHIGFNEPSSSFASRTRVKTLAPRTRADNARFFASADEVPIHCVTQGLGTILDARELLLVAQGEEKAEAVAAMIEGPLAAMCPASALQLHRRATVVIDRAAASGLRLTAYYEHVQEHRPRVKISA</sequence>
<feature type="active site" description="For ring-opening step" evidence="4">
    <location>
        <position position="143"/>
    </location>
</feature>
<feature type="domain" description="Glucosamine/galactosamine-6-phosphate isomerase" evidence="5">
    <location>
        <begin position="9"/>
        <end position="229"/>
    </location>
</feature>
<dbReference type="OrthoDB" id="9791139at2"/>
<dbReference type="InterPro" id="IPR037171">
    <property type="entry name" value="NagB/RpiA_transferase-like"/>
</dbReference>
<accession>A0A4V0Z1J5</accession>
<evidence type="ECO:0000313" key="6">
    <source>
        <dbReference type="EMBL" id="QBE48629.1"/>
    </source>
</evidence>
<dbReference type="GO" id="GO:0042802">
    <property type="term" value="F:identical protein binding"/>
    <property type="evidence" value="ECO:0007669"/>
    <property type="project" value="TreeGrafter"/>
</dbReference>
<dbReference type="Gene3D" id="3.40.50.1360">
    <property type="match status" value="1"/>
</dbReference>
<dbReference type="GO" id="GO:0004342">
    <property type="term" value="F:glucosamine-6-phosphate deaminase activity"/>
    <property type="evidence" value="ECO:0007669"/>
    <property type="project" value="UniProtKB-UniRule"/>
</dbReference>